<organism evidence="1 2">
    <name type="scientific">Balaenoptera physalus</name>
    <name type="common">Fin whale</name>
    <name type="synonym">Balaena physalus</name>
    <dbReference type="NCBI Taxonomy" id="9770"/>
    <lineage>
        <taxon>Eukaryota</taxon>
        <taxon>Metazoa</taxon>
        <taxon>Chordata</taxon>
        <taxon>Craniata</taxon>
        <taxon>Vertebrata</taxon>
        <taxon>Euteleostomi</taxon>
        <taxon>Mammalia</taxon>
        <taxon>Eutheria</taxon>
        <taxon>Laurasiatheria</taxon>
        <taxon>Artiodactyla</taxon>
        <taxon>Whippomorpha</taxon>
        <taxon>Cetacea</taxon>
        <taxon>Mysticeti</taxon>
        <taxon>Balaenopteridae</taxon>
        <taxon>Balaenoptera</taxon>
    </lineage>
</organism>
<evidence type="ECO:0000313" key="2">
    <source>
        <dbReference type="Proteomes" id="UP000437017"/>
    </source>
</evidence>
<reference evidence="1 2" key="1">
    <citation type="journal article" date="2019" name="PLoS ONE">
        <title>Genomic analyses reveal an absence of contemporary introgressive admixture between fin whales and blue whales, despite known hybrids.</title>
        <authorList>
            <person name="Westbury M.V."/>
            <person name="Petersen B."/>
            <person name="Lorenzen E.D."/>
        </authorList>
    </citation>
    <scope>NUCLEOTIDE SEQUENCE [LARGE SCALE GENOMIC DNA]</scope>
    <source>
        <strain evidence="1">FinWhale-01</strain>
    </source>
</reference>
<accession>A0A6A1Q3P3</accession>
<dbReference type="AlphaFoldDB" id="A0A6A1Q3P3"/>
<protein>
    <submittedName>
        <fullName evidence="1">Uncharacterized protein</fullName>
    </submittedName>
</protein>
<evidence type="ECO:0000313" key="1">
    <source>
        <dbReference type="EMBL" id="KAB0402768.1"/>
    </source>
</evidence>
<gene>
    <name evidence="1" type="ORF">E2I00_001197</name>
</gene>
<dbReference type="EMBL" id="SGJD01000942">
    <property type="protein sequence ID" value="KAB0402768.1"/>
    <property type="molecule type" value="Genomic_DNA"/>
</dbReference>
<comment type="caution">
    <text evidence="1">The sequence shown here is derived from an EMBL/GenBank/DDBJ whole genome shotgun (WGS) entry which is preliminary data.</text>
</comment>
<sequence>MLLWKMMLLSRTVNWSIKRHTNKMEMTN</sequence>
<proteinExistence type="predicted"/>
<dbReference type="Proteomes" id="UP000437017">
    <property type="component" value="Unassembled WGS sequence"/>
</dbReference>
<keyword evidence="2" id="KW-1185">Reference proteome</keyword>
<name>A0A6A1Q3P3_BALPH</name>